<keyword evidence="3" id="KW-1185">Reference proteome</keyword>
<reference evidence="2 3" key="1">
    <citation type="submission" date="2018-11" db="EMBL/GenBank/DDBJ databases">
        <authorList>
            <consortium name="Pathogen Informatics"/>
        </authorList>
    </citation>
    <scope>NUCLEOTIDE SEQUENCE [LARGE SCALE GENOMIC DNA]</scope>
</reference>
<organism evidence="2 3">
    <name type="scientific">Cylicostephanus goldi</name>
    <name type="common">Nematode worm</name>
    <dbReference type="NCBI Taxonomy" id="71465"/>
    <lineage>
        <taxon>Eukaryota</taxon>
        <taxon>Metazoa</taxon>
        <taxon>Ecdysozoa</taxon>
        <taxon>Nematoda</taxon>
        <taxon>Chromadorea</taxon>
        <taxon>Rhabditida</taxon>
        <taxon>Rhabditina</taxon>
        <taxon>Rhabditomorpha</taxon>
        <taxon>Strongyloidea</taxon>
        <taxon>Strongylidae</taxon>
        <taxon>Cylicostephanus</taxon>
    </lineage>
</organism>
<protein>
    <submittedName>
        <fullName evidence="2">Uncharacterized protein</fullName>
    </submittedName>
</protein>
<sequence length="88" mass="10235">MRVIQAFGSIRSCRLSFIFVFAATMGDDGRQPPQDTYEELRKKEVFAGELAPAQHESFRLDRRDLRSILDAIRSKNQSFYIFGTDRQM</sequence>
<gene>
    <name evidence="2" type="ORF">CGOC_LOCUS11430</name>
</gene>
<name>A0A3P7QIA9_CYLGO</name>
<proteinExistence type="predicted"/>
<dbReference type="OrthoDB" id="10594638at2759"/>
<evidence type="ECO:0000313" key="3">
    <source>
        <dbReference type="Proteomes" id="UP000271889"/>
    </source>
</evidence>
<keyword evidence="1" id="KW-0732">Signal</keyword>
<dbReference type="EMBL" id="UYRV01116359">
    <property type="protein sequence ID" value="VDN30029.1"/>
    <property type="molecule type" value="Genomic_DNA"/>
</dbReference>
<evidence type="ECO:0000313" key="2">
    <source>
        <dbReference type="EMBL" id="VDN30029.1"/>
    </source>
</evidence>
<accession>A0A3P7QIA9</accession>
<feature type="chain" id="PRO_5018260736" evidence="1">
    <location>
        <begin position="27"/>
        <end position="88"/>
    </location>
</feature>
<evidence type="ECO:0000256" key="1">
    <source>
        <dbReference type="SAM" id="SignalP"/>
    </source>
</evidence>
<dbReference type="Proteomes" id="UP000271889">
    <property type="component" value="Unassembled WGS sequence"/>
</dbReference>
<feature type="signal peptide" evidence="1">
    <location>
        <begin position="1"/>
        <end position="26"/>
    </location>
</feature>
<dbReference type="AlphaFoldDB" id="A0A3P7QIA9"/>